<feature type="domain" description="YetF C-terminal" evidence="8">
    <location>
        <begin position="95"/>
        <end position="161"/>
    </location>
</feature>
<evidence type="ECO:0000256" key="1">
    <source>
        <dbReference type="ARBA" id="ARBA00004651"/>
    </source>
</evidence>
<dbReference type="EMBL" id="BAABRO010000001">
    <property type="protein sequence ID" value="GAA5505484.1"/>
    <property type="molecule type" value="Genomic_DNA"/>
</dbReference>
<feature type="transmembrane region" description="Helical" evidence="7">
    <location>
        <begin position="46"/>
        <end position="63"/>
    </location>
</feature>
<organism evidence="9 10">
    <name type="scientific">Novipirellula caenicola</name>
    <dbReference type="NCBI Taxonomy" id="1536901"/>
    <lineage>
        <taxon>Bacteria</taxon>
        <taxon>Pseudomonadati</taxon>
        <taxon>Planctomycetota</taxon>
        <taxon>Planctomycetia</taxon>
        <taxon>Pirellulales</taxon>
        <taxon>Pirellulaceae</taxon>
        <taxon>Novipirellula</taxon>
    </lineage>
</organism>
<evidence type="ECO:0000313" key="10">
    <source>
        <dbReference type="Proteomes" id="UP001416858"/>
    </source>
</evidence>
<dbReference type="Proteomes" id="UP001416858">
    <property type="component" value="Unassembled WGS sequence"/>
</dbReference>
<keyword evidence="5 7" id="KW-1133">Transmembrane helix</keyword>
<protein>
    <recommendedName>
        <fullName evidence="8">YetF C-terminal domain-containing protein</fullName>
    </recommendedName>
</protein>
<feature type="transmembrane region" description="Helical" evidence="7">
    <location>
        <begin position="69"/>
        <end position="86"/>
    </location>
</feature>
<proteinExistence type="inferred from homology"/>
<gene>
    <name evidence="9" type="ORF">Rcae01_00929</name>
</gene>
<evidence type="ECO:0000256" key="5">
    <source>
        <dbReference type="ARBA" id="ARBA00022989"/>
    </source>
</evidence>
<evidence type="ECO:0000313" key="9">
    <source>
        <dbReference type="EMBL" id="GAA5505484.1"/>
    </source>
</evidence>
<dbReference type="PANTHER" id="PTHR34582">
    <property type="entry name" value="UPF0702 TRANSMEMBRANE PROTEIN YCAP"/>
    <property type="match status" value="1"/>
</dbReference>
<dbReference type="Gene3D" id="3.30.240.20">
    <property type="entry name" value="bsu07140 like domains"/>
    <property type="match status" value="1"/>
</dbReference>
<feature type="transmembrane region" description="Helical" evidence="7">
    <location>
        <begin position="14"/>
        <end position="34"/>
    </location>
</feature>
<evidence type="ECO:0000259" key="8">
    <source>
        <dbReference type="Pfam" id="PF04239"/>
    </source>
</evidence>
<evidence type="ECO:0000256" key="4">
    <source>
        <dbReference type="ARBA" id="ARBA00022692"/>
    </source>
</evidence>
<comment type="subcellular location">
    <subcellularLocation>
        <location evidence="1">Cell membrane</location>
        <topology evidence="1">Multi-pass membrane protein</topology>
    </subcellularLocation>
</comment>
<keyword evidence="3" id="KW-1003">Cell membrane</keyword>
<sequence>MNDWTWITASGTELLMVLISGLGIYVTLLLLTRLSGLRSFSKMSSFDFAITIAFGSVIASTLLTKSPSLASGCFGLAVLFLIQYIVSRSRRLAAFVESIVDNEPMLLMAGDRVLDENLTRARVTNDDLNSHLRVAGITHPKQVFAVVMESTGDVAVLKKSDEVDRSLFAGVRGSEQLTFDPRDL</sequence>
<evidence type="ECO:0000256" key="6">
    <source>
        <dbReference type="ARBA" id="ARBA00023136"/>
    </source>
</evidence>
<dbReference type="InterPro" id="IPR023090">
    <property type="entry name" value="UPF0702_alpha/beta_dom_sf"/>
</dbReference>
<dbReference type="Pfam" id="PF04239">
    <property type="entry name" value="DUF421"/>
    <property type="match status" value="1"/>
</dbReference>
<keyword evidence="4 7" id="KW-0812">Transmembrane</keyword>
<comment type="similarity">
    <text evidence="2">Belongs to the UPF0702 family.</text>
</comment>
<evidence type="ECO:0000256" key="2">
    <source>
        <dbReference type="ARBA" id="ARBA00006448"/>
    </source>
</evidence>
<name>A0ABP9VJV8_9BACT</name>
<keyword evidence="10" id="KW-1185">Reference proteome</keyword>
<accession>A0ABP9VJV8</accession>
<evidence type="ECO:0000256" key="3">
    <source>
        <dbReference type="ARBA" id="ARBA00022475"/>
    </source>
</evidence>
<comment type="caution">
    <text evidence="9">The sequence shown here is derived from an EMBL/GenBank/DDBJ whole genome shotgun (WGS) entry which is preliminary data.</text>
</comment>
<dbReference type="RefSeq" id="WP_345682507.1">
    <property type="nucleotide sequence ID" value="NZ_BAABRO010000001.1"/>
</dbReference>
<reference evidence="9 10" key="1">
    <citation type="submission" date="2024-02" db="EMBL/GenBank/DDBJ databases">
        <title>Rhodopirellula caenicola NBRC 110016.</title>
        <authorList>
            <person name="Ichikawa N."/>
            <person name="Katano-Makiyama Y."/>
            <person name="Hidaka K."/>
        </authorList>
    </citation>
    <scope>NUCLEOTIDE SEQUENCE [LARGE SCALE GENOMIC DNA]</scope>
    <source>
        <strain evidence="9 10">NBRC 110016</strain>
    </source>
</reference>
<dbReference type="InterPro" id="IPR007353">
    <property type="entry name" value="DUF421"/>
</dbReference>
<evidence type="ECO:0000256" key="7">
    <source>
        <dbReference type="SAM" id="Phobius"/>
    </source>
</evidence>
<dbReference type="PANTHER" id="PTHR34582:SF6">
    <property type="entry name" value="UPF0702 TRANSMEMBRANE PROTEIN YCAP"/>
    <property type="match status" value="1"/>
</dbReference>
<keyword evidence="6 7" id="KW-0472">Membrane</keyword>